<proteinExistence type="predicted"/>
<sequence>MRTTLEQLRTQPDLIIDLLEIISLEGRHYMARLTIDGQQTLLSDESGVTSLFRSAWQIQDTLASFSVRETQVVHPSAYNEMVGLAPGSQEPLRIRLQRHRS</sequence>
<evidence type="ECO:0000313" key="2">
    <source>
        <dbReference type="Proteomes" id="UP000035057"/>
    </source>
</evidence>
<evidence type="ECO:0000313" key="1">
    <source>
        <dbReference type="EMBL" id="KEF29909.1"/>
    </source>
</evidence>
<name>A0A072MWV9_9GAMM</name>
<gene>
    <name evidence="1" type="ORF">D777_03085</name>
</gene>
<protein>
    <submittedName>
        <fullName evidence="1">Uncharacterized protein</fullName>
    </submittedName>
</protein>
<accession>A0A072MWV9</accession>
<dbReference type="PATRIC" id="fig|1137280.3.peg.2901"/>
<reference evidence="1 2" key="1">
    <citation type="submission" date="2012-12" db="EMBL/GenBank/DDBJ databases">
        <title>Genome assembly of Marinobacter sp. AK21.</title>
        <authorList>
            <person name="Khatri I."/>
            <person name="Kumar R."/>
            <person name="Vaidya B."/>
            <person name="Subramanian S."/>
            <person name="Pinnaka A."/>
        </authorList>
    </citation>
    <scope>NUCLEOTIDE SEQUENCE [LARGE SCALE GENOMIC DNA]</scope>
    <source>
        <strain evidence="1 2">AK21</strain>
    </source>
</reference>
<comment type="caution">
    <text evidence="1">The sequence shown here is derived from an EMBL/GenBank/DDBJ whole genome shotgun (WGS) entry which is preliminary data.</text>
</comment>
<dbReference type="Proteomes" id="UP000035057">
    <property type="component" value="Unassembled WGS sequence"/>
</dbReference>
<keyword evidence="2" id="KW-1185">Reference proteome</keyword>
<dbReference type="EMBL" id="ANIE01000009">
    <property type="protein sequence ID" value="KEF29909.1"/>
    <property type="molecule type" value="Genomic_DNA"/>
</dbReference>
<dbReference type="InterPro" id="IPR045508">
    <property type="entry name" value="DUF6482"/>
</dbReference>
<dbReference type="RefSeq" id="WP_036134389.1">
    <property type="nucleotide sequence ID" value="NZ_ANIE01000009.1"/>
</dbReference>
<organism evidence="1 2">
    <name type="scientific">Marinobacter nitratireducens</name>
    <dbReference type="NCBI Taxonomy" id="1137280"/>
    <lineage>
        <taxon>Bacteria</taxon>
        <taxon>Pseudomonadati</taxon>
        <taxon>Pseudomonadota</taxon>
        <taxon>Gammaproteobacteria</taxon>
        <taxon>Pseudomonadales</taxon>
        <taxon>Marinobacteraceae</taxon>
        <taxon>Marinobacter</taxon>
    </lineage>
</organism>
<dbReference type="STRING" id="1137280.D777_03085"/>
<dbReference type="Pfam" id="PF20090">
    <property type="entry name" value="DUF6482"/>
    <property type="match status" value="1"/>
</dbReference>
<dbReference type="AlphaFoldDB" id="A0A072MWV9"/>
<dbReference type="OrthoDB" id="5600613at2"/>